<organism evidence="3 4">
    <name type="scientific">Leucobacter chromiiresistens</name>
    <dbReference type="NCBI Taxonomy" id="1079994"/>
    <lineage>
        <taxon>Bacteria</taxon>
        <taxon>Bacillati</taxon>
        <taxon>Actinomycetota</taxon>
        <taxon>Actinomycetes</taxon>
        <taxon>Micrococcales</taxon>
        <taxon>Microbacteriaceae</taxon>
        <taxon>Leucobacter</taxon>
    </lineage>
</organism>
<dbReference type="EMBL" id="LDRK01000014">
    <property type="protein sequence ID" value="KTR86815.1"/>
    <property type="molecule type" value="Genomic_DNA"/>
</dbReference>
<keyword evidence="4" id="KW-1185">Reference proteome</keyword>
<feature type="region of interest" description="Disordered" evidence="1">
    <location>
        <begin position="64"/>
        <end position="95"/>
    </location>
</feature>
<dbReference type="OrthoDB" id="9792898at2"/>
<name>A0A147EQX4_9MICO</name>
<dbReference type="RefSeq" id="WP_058593139.1">
    <property type="nucleotide sequence ID" value="NZ_LDRK01000014.1"/>
</dbReference>
<dbReference type="AlphaFoldDB" id="A0A147EQX4"/>
<protein>
    <recommendedName>
        <fullName evidence="2">Putative regulatory protein FmdB zinc ribbon domain-containing protein</fullName>
    </recommendedName>
</protein>
<reference evidence="3 4" key="1">
    <citation type="journal article" date="2016" name="Front. Microbiol.">
        <title>Genomic Resource of Rice Seed Associated Bacteria.</title>
        <authorList>
            <person name="Midha S."/>
            <person name="Bansal K."/>
            <person name="Sharma S."/>
            <person name="Kumar N."/>
            <person name="Patil P.P."/>
            <person name="Chaudhry V."/>
            <person name="Patil P.B."/>
        </authorList>
    </citation>
    <scope>NUCLEOTIDE SEQUENCE [LARGE SCALE GENOMIC DNA]</scope>
    <source>
        <strain evidence="3 4">NS354</strain>
    </source>
</reference>
<comment type="caution">
    <text evidence="3">The sequence shown here is derived from an EMBL/GenBank/DDBJ whole genome shotgun (WGS) entry which is preliminary data.</text>
</comment>
<dbReference type="NCBIfam" id="TIGR02605">
    <property type="entry name" value="CxxC_CxxC_SSSS"/>
    <property type="match status" value="1"/>
</dbReference>
<gene>
    <name evidence="3" type="ORF">NS354_03020</name>
</gene>
<evidence type="ECO:0000259" key="2">
    <source>
        <dbReference type="SMART" id="SM00834"/>
    </source>
</evidence>
<dbReference type="InterPro" id="IPR013429">
    <property type="entry name" value="Regulatory_FmdB_Zinc_ribbon"/>
</dbReference>
<dbReference type="Proteomes" id="UP000070810">
    <property type="component" value="Unassembled WGS sequence"/>
</dbReference>
<evidence type="ECO:0000313" key="4">
    <source>
        <dbReference type="Proteomes" id="UP000070810"/>
    </source>
</evidence>
<accession>A0A147EQX4</accession>
<feature type="domain" description="Putative regulatory protein FmdB zinc ribbon" evidence="2">
    <location>
        <begin position="1"/>
        <end position="41"/>
    </location>
</feature>
<dbReference type="PATRIC" id="fig|1079994.3.peg.563"/>
<dbReference type="SMART" id="SM00834">
    <property type="entry name" value="CxxC_CXXC_SSSS"/>
    <property type="match status" value="1"/>
</dbReference>
<sequence length="95" mass="10145">MPNYRFRCAEGCEFDAMYSMSDVPRQAACAACGALAKRVITAPHLSASGGSAYGLLDRAARSAHEPQVVDRLPGRGAAPRQPVSRNPLHAKLPRP</sequence>
<dbReference type="Pfam" id="PF09723">
    <property type="entry name" value="Zn_ribbon_8"/>
    <property type="match status" value="1"/>
</dbReference>
<evidence type="ECO:0000256" key="1">
    <source>
        <dbReference type="SAM" id="MobiDB-lite"/>
    </source>
</evidence>
<proteinExistence type="predicted"/>
<evidence type="ECO:0000313" key="3">
    <source>
        <dbReference type="EMBL" id="KTR86815.1"/>
    </source>
</evidence>